<protein>
    <submittedName>
        <fullName evidence="1">Uncharacterized protein</fullName>
    </submittedName>
</protein>
<dbReference type="EMBL" id="LKTS01000015">
    <property type="protein sequence ID" value="PKD19348.1"/>
    <property type="molecule type" value="Genomic_DNA"/>
</dbReference>
<evidence type="ECO:0000313" key="1">
    <source>
        <dbReference type="EMBL" id="PKD19348.1"/>
    </source>
</evidence>
<dbReference type="RefSeq" id="WP_079714339.1">
    <property type="nucleotide sequence ID" value="NZ_FUZC01000018.1"/>
</dbReference>
<reference evidence="1 2" key="1">
    <citation type="submission" date="2015-10" db="EMBL/GenBank/DDBJ databases">
        <title>Draft genome sequence of Salegentibacter salinarum KCTC 12975.</title>
        <authorList>
            <person name="Lin W."/>
            <person name="Zheng Q."/>
        </authorList>
    </citation>
    <scope>NUCLEOTIDE SEQUENCE [LARGE SCALE GENOMIC DNA]</scope>
    <source>
        <strain evidence="1 2">KCTC 12975</strain>
    </source>
</reference>
<accession>A0A2N0TXG7</accession>
<dbReference type="Proteomes" id="UP000232673">
    <property type="component" value="Unassembled WGS sequence"/>
</dbReference>
<proteinExistence type="predicted"/>
<comment type="caution">
    <text evidence="1">The sequence shown here is derived from an EMBL/GenBank/DDBJ whole genome shotgun (WGS) entry which is preliminary data.</text>
</comment>
<organism evidence="1 2">
    <name type="scientific">Salegentibacter salinarum</name>
    <dbReference type="NCBI Taxonomy" id="447422"/>
    <lineage>
        <taxon>Bacteria</taxon>
        <taxon>Pseudomonadati</taxon>
        <taxon>Bacteroidota</taxon>
        <taxon>Flavobacteriia</taxon>
        <taxon>Flavobacteriales</taxon>
        <taxon>Flavobacteriaceae</taxon>
        <taxon>Salegentibacter</taxon>
    </lineage>
</organism>
<gene>
    <name evidence="1" type="ORF">APR41_16405</name>
</gene>
<name>A0A2N0TXG7_9FLAO</name>
<keyword evidence="2" id="KW-1185">Reference proteome</keyword>
<dbReference type="AlphaFoldDB" id="A0A2N0TXG7"/>
<dbReference type="STRING" id="447422.SAMN05660903_03352"/>
<sequence>MKKSFKQYLSLLFFFIIGALYSQDTIVSHYISISHYKEDGNKLTRKDTANFQFYNGDTLVAISPDYKSPLDKNKVKVAYEPKDSIFLNLYKNVVYNTDKSQKEKLYMRYWKDSIKVFFEAGVSDQHAKELMQFAYKISKDIDSLNIKRVFRSKDANYRVYYLNSEYKTDFEPRITGKSGYYVHWNAKNQIYKGDLKINSDLIENGLSVELLKFHFFRSLGYFKGSKNLSCESYLSGCNNLRQLTQPDLELLKYHYSYGVCKGVNLEDFEKLHAHMIKSKEQNPNVPLYVMHRE</sequence>
<dbReference type="OrthoDB" id="1364450at2"/>
<evidence type="ECO:0000313" key="2">
    <source>
        <dbReference type="Proteomes" id="UP000232673"/>
    </source>
</evidence>